<sequence length="138" mass="14837">MVYVAKITESRGAPKERAIEDAINHAVTEWNVDIINVSSGFYEPREQIRQAIQCAHASDIMFASGHNDGTNKPLAFPASAGNVIAVGATNNLGKQSSFSPLSENKAYFFTAFVERIFPLDKETSGTSFAAPIAAGSRI</sequence>
<evidence type="ECO:0000256" key="3">
    <source>
        <dbReference type="ARBA" id="ARBA00022825"/>
    </source>
</evidence>
<dbReference type="Pfam" id="PF00082">
    <property type="entry name" value="Peptidase_S8"/>
    <property type="match status" value="1"/>
</dbReference>
<evidence type="ECO:0000256" key="4">
    <source>
        <dbReference type="PROSITE-ProRule" id="PRU01240"/>
    </source>
</evidence>
<dbReference type="InterPro" id="IPR036852">
    <property type="entry name" value="Peptidase_S8/S53_dom_sf"/>
</dbReference>
<comment type="caution">
    <text evidence="4">Lacks conserved residue(s) required for the propagation of feature annotation.</text>
</comment>
<reference evidence="6" key="1">
    <citation type="journal article" date="2020" name="Stud. Mycol.">
        <title>101 Dothideomycetes genomes: a test case for predicting lifestyles and emergence of pathogens.</title>
        <authorList>
            <person name="Haridas S."/>
            <person name="Albert R."/>
            <person name="Binder M."/>
            <person name="Bloem J."/>
            <person name="Labutti K."/>
            <person name="Salamov A."/>
            <person name="Andreopoulos B."/>
            <person name="Baker S."/>
            <person name="Barry K."/>
            <person name="Bills G."/>
            <person name="Bluhm B."/>
            <person name="Cannon C."/>
            <person name="Castanera R."/>
            <person name="Culley D."/>
            <person name="Daum C."/>
            <person name="Ezra D."/>
            <person name="Gonzalez J."/>
            <person name="Henrissat B."/>
            <person name="Kuo A."/>
            <person name="Liang C."/>
            <person name="Lipzen A."/>
            <person name="Lutzoni F."/>
            <person name="Magnuson J."/>
            <person name="Mondo S."/>
            <person name="Nolan M."/>
            <person name="Ohm R."/>
            <person name="Pangilinan J."/>
            <person name="Park H.-J."/>
            <person name="Ramirez L."/>
            <person name="Alfaro M."/>
            <person name="Sun H."/>
            <person name="Tritt A."/>
            <person name="Yoshinaga Y."/>
            <person name="Zwiers L.-H."/>
            <person name="Turgeon B."/>
            <person name="Goodwin S."/>
            <person name="Spatafora J."/>
            <person name="Crous P."/>
            <person name="Grigoriev I."/>
        </authorList>
    </citation>
    <scope>NUCLEOTIDE SEQUENCE</scope>
    <source>
        <strain evidence="6">CBS 122367</strain>
    </source>
</reference>
<evidence type="ECO:0000313" key="7">
    <source>
        <dbReference type="Proteomes" id="UP000799291"/>
    </source>
</evidence>
<comment type="similarity">
    <text evidence="4">Belongs to the peptidase S8 family.</text>
</comment>
<dbReference type="CDD" id="cd00306">
    <property type="entry name" value="Peptidases_S8_S53"/>
    <property type="match status" value="1"/>
</dbReference>
<keyword evidence="1" id="KW-0645">Protease</keyword>
<gene>
    <name evidence="6" type="ORF">K458DRAFT_395423</name>
</gene>
<dbReference type="OrthoDB" id="206201at2759"/>
<dbReference type="AlphaFoldDB" id="A0A6G1IIZ1"/>
<protein>
    <submittedName>
        <fullName evidence="6">Subtilisin-like protein</fullName>
    </submittedName>
</protein>
<evidence type="ECO:0000313" key="6">
    <source>
        <dbReference type="EMBL" id="KAF2677950.1"/>
    </source>
</evidence>
<dbReference type="Gene3D" id="3.40.50.200">
    <property type="entry name" value="Peptidase S8/S53 domain"/>
    <property type="match status" value="1"/>
</dbReference>
<accession>A0A6G1IIZ1</accession>
<dbReference type="InterPro" id="IPR023828">
    <property type="entry name" value="Peptidase_S8_Ser-AS"/>
</dbReference>
<evidence type="ECO:0000256" key="2">
    <source>
        <dbReference type="ARBA" id="ARBA00022801"/>
    </source>
</evidence>
<dbReference type="GO" id="GO:0006508">
    <property type="term" value="P:proteolysis"/>
    <property type="evidence" value="ECO:0007669"/>
    <property type="project" value="UniProtKB-KW"/>
</dbReference>
<keyword evidence="3" id="KW-0720">Serine protease</keyword>
<keyword evidence="2" id="KW-0378">Hydrolase</keyword>
<dbReference type="PROSITE" id="PS00138">
    <property type="entry name" value="SUBTILASE_SER"/>
    <property type="match status" value="1"/>
</dbReference>
<dbReference type="GO" id="GO:0004252">
    <property type="term" value="F:serine-type endopeptidase activity"/>
    <property type="evidence" value="ECO:0007669"/>
    <property type="project" value="InterPro"/>
</dbReference>
<dbReference type="Proteomes" id="UP000799291">
    <property type="component" value="Unassembled WGS sequence"/>
</dbReference>
<name>A0A6G1IIZ1_9PLEO</name>
<evidence type="ECO:0000259" key="5">
    <source>
        <dbReference type="Pfam" id="PF00082"/>
    </source>
</evidence>
<organism evidence="6 7">
    <name type="scientific">Lentithecium fluviatile CBS 122367</name>
    <dbReference type="NCBI Taxonomy" id="1168545"/>
    <lineage>
        <taxon>Eukaryota</taxon>
        <taxon>Fungi</taxon>
        <taxon>Dikarya</taxon>
        <taxon>Ascomycota</taxon>
        <taxon>Pezizomycotina</taxon>
        <taxon>Dothideomycetes</taxon>
        <taxon>Pleosporomycetidae</taxon>
        <taxon>Pleosporales</taxon>
        <taxon>Massarineae</taxon>
        <taxon>Lentitheciaceae</taxon>
        <taxon>Lentithecium</taxon>
    </lineage>
</organism>
<dbReference type="PROSITE" id="PS51892">
    <property type="entry name" value="SUBTILASE"/>
    <property type="match status" value="1"/>
</dbReference>
<dbReference type="EMBL" id="MU005616">
    <property type="protein sequence ID" value="KAF2677950.1"/>
    <property type="molecule type" value="Genomic_DNA"/>
</dbReference>
<keyword evidence="7" id="KW-1185">Reference proteome</keyword>
<proteinExistence type="inferred from homology"/>
<feature type="domain" description="Peptidase S8/S53" evidence="5">
    <location>
        <begin position="13"/>
        <end position="102"/>
    </location>
</feature>
<evidence type="ECO:0000256" key="1">
    <source>
        <dbReference type="ARBA" id="ARBA00022670"/>
    </source>
</evidence>
<dbReference type="InterPro" id="IPR000209">
    <property type="entry name" value="Peptidase_S8/S53_dom"/>
</dbReference>
<dbReference type="SUPFAM" id="SSF52743">
    <property type="entry name" value="Subtilisin-like"/>
    <property type="match status" value="1"/>
</dbReference>